<accession>A0A5C4M553</accession>
<evidence type="ECO:0000313" key="2">
    <source>
        <dbReference type="EMBL" id="TNC27852.1"/>
    </source>
</evidence>
<keyword evidence="3" id="KW-1185">Reference proteome</keyword>
<name>A0A5C4M553_9PSEU</name>
<dbReference type="SMART" id="SM00327">
    <property type="entry name" value="VWA"/>
    <property type="match status" value="1"/>
</dbReference>
<dbReference type="InterPro" id="IPR036465">
    <property type="entry name" value="vWFA_dom_sf"/>
</dbReference>
<dbReference type="Pfam" id="PF11775">
    <property type="entry name" value="CobT_C"/>
    <property type="match status" value="1"/>
</dbReference>
<dbReference type="OrthoDB" id="9764783at2"/>
<dbReference type="PANTHER" id="PTHR41248:SF1">
    <property type="entry name" value="NORD PROTEIN"/>
    <property type="match status" value="1"/>
</dbReference>
<organism evidence="2 3">
    <name type="scientific">Amycolatopsis alkalitolerans</name>
    <dbReference type="NCBI Taxonomy" id="2547244"/>
    <lineage>
        <taxon>Bacteria</taxon>
        <taxon>Bacillati</taxon>
        <taxon>Actinomycetota</taxon>
        <taxon>Actinomycetes</taxon>
        <taxon>Pseudonocardiales</taxon>
        <taxon>Pseudonocardiaceae</taxon>
        <taxon>Amycolatopsis</taxon>
    </lineage>
</organism>
<feature type="domain" description="VWFA" evidence="1">
    <location>
        <begin position="342"/>
        <end position="551"/>
    </location>
</feature>
<evidence type="ECO:0000259" key="1">
    <source>
        <dbReference type="SMART" id="SM00327"/>
    </source>
</evidence>
<dbReference type="InterPro" id="IPR051928">
    <property type="entry name" value="NorD/CobT"/>
</dbReference>
<dbReference type="GO" id="GO:0009236">
    <property type="term" value="P:cobalamin biosynthetic process"/>
    <property type="evidence" value="ECO:0007669"/>
    <property type="project" value="InterPro"/>
</dbReference>
<dbReference type="EMBL" id="VDFW01000005">
    <property type="protein sequence ID" value="TNC27852.1"/>
    <property type="molecule type" value="Genomic_DNA"/>
</dbReference>
<reference evidence="2 3" key="1">
    <citation type="submission" date="2019-06" db="EMBL/GenBank/DDBJ databases">
        <title>Amycolatopsis alkalitolerans sp. nov., isolated from Gastrodia elata Blume.</title>
        <authorList>
            <person name="Narsing Rao M.P."/>
            <person name="Li W.J."/>
        </authorList>
    </citation>
    <scope>NUCLEOTIDE SEQUENCE [LARGE SCALE GENOMIC DNA]</scope>
    <source>
        <strain evidence="2 3">SYSUP0005</strain>
    </source>
</reference>
<dbReference type="PANTHER" id="PTHR41248">
    <property type="entry name" value="NORD PROTEIN"/>
    <property type="match status" value="1"/>
</dbReference>
<comment type="caution">
    <text evidence="2">The sequence shown here is derived from an EMBL/GenBank/DDBJ whole genome shotgun (WGS) entry which is preliminary data.</text>
</comment>
<dbReference type="InterPro" id="IPR002035">
    <property type="entry name" value="VWF_A"/>
</dbReference>
<dbReference type="InterPro" id="IPR006538">
    <property type="entry name" value="CobT"/>
</dbReference>
<dbReference type="Pfam" id="PF06213">
    <property type="entry name" value="CobT"/>
    <property type="match status" value="1"/>
</dbReference>
<proteinExistence type="predicted"/>
<protein>
    <submittedName>
        <fullName evidence="2">Cobalt chelatase</fullName>
    </submittedName>
</protein>
<dbReference type="InterPro" id="IPR025861">
    <property type="entry name" value="CobT_VWA_dom"/>
</dbReference>
<evidence type="ECO:0000313" key="3">
    <source>
        <dbReference type="Proteomes" id="UP000305546"/>
    </source>
</evidence>
<dbReference type="AlphaFoldDB" id="A0A5C4M553"/>
<gene>
    <name evidence="2" type="ORF">FG385_08215</name>
</gene>
<dbReference type="PIRSF" id="PIRSF031715">
    <property type="entry name" value="Cob_chel_CobT"/>
    <property type="match status" value="1"/>
</dbReference>
<dbReference type="SUPFAM" id="SSF53300">
    <property type="entry name" value="vWA-like"/>
    <property type="match status" value="1"/>
</dbReference>
<dbReference type="Proteomes" id="UP000305546">
    <property type="component" value="Unassembled WGS sequence"/>
</dbReference>
<dbReference type="Gene3D" id="3.40.50.410">
    <property type="entry name" value="von Willebrand factor, type A domain"/>
    <property type="match status" value="1"/>
</dbReference>
<sequence>MEALAAAAVRALSGEPALHFRGGRLHKGHRAVPAHAPHLSFPADEDRGSFRGVADGLALRVTGSDPRLHRRLRPENGIARLVFEMLEQFRVESLVSPVMPGTGRNVRHRHRRWALDAHHSGLTETDAGLLIYTVGQVCRARITGEPVLAETEDLIEPTRAAVGAALGPQLRGLRQTRTDQAAFGRHARALAEKVAAMLAEAGSGSGDRGESETAAQFAFLLDFEEGADGGIARAESGRGPGAGVGYRIFTTAYDREVAASSLMRPALAQEYRARLDRLVLDRGAHHVRLARDLRALLAVPATDGWEGDLEEGYVDARALPRLVSSPAERAVFKRPRSVPAGDTLLTFLIDCSGSMKQHRDAVAVLVDVFARALELAGFACEILGFTTAAWNGGQARRDWFRAGRPANPGRLNEVRHLVYKDAAATWRQSRRGIAALLRTDGYREGIDGEAVAWAANRARARDERRKLLLVVSDGSPMDTATALANGEDYLAADLAAVVDEIGERGDIEVFGLGAGLDLSPFYRRFHALGELDAAGYRVFREILELIAKRRRPL</sequence>